<feature type="region of interest" description="Disordered" evidence="1">
    <location>
        <begin position="1"/>
        <end position="34"/>
    </location>
</feature>
<reference evidence="2 3" key="1">
    <citation type="submission" date="2021-01" db="EMBL/GenBank/DDBJ databases">
        <title>Genomic Encyclopedia of Type Strains, Phase IV (KMG-IV): sequencing the most valuable type-strain genomes for metagenomic binning, comparative biology and taxonomic classification.</title>
        <authorList>
            <person name="Goeker M."/>
        </authorList>
    </citation>
    <scope>NUCLEOTIDE SEQUENCE [LARGE SCALE GENOMIC DNA]</scope>
    <source>
        <strain evidence="2 3">DSM 105482</strain>
    </source>
</reference>
<sequence>MDKDMKNQTKEADRDNQNQSETKIIHDIPDPKGRYDQQIDADIEGDIYKSIFNCFYMSL</sequence>
<comment type="caution">
    <text evidence="2">The sequence shown here is derived from an EMBL/GenBank/DDBJ whole genome shotgun (WGS) entry which is preliminary data.</text>
</comment>
<dbReference type="Proteomes" id="UP000823486">
    <property type="component" value="Unassembled WGS sequence"/>
</dbReference>
<evidence type="ECO:0000313" key="2">
    <source>
        <dbReference type="EMBL" id="MBM7693787.1"/>
    </source>
</evidence>
<gene>
    <name evidence="2" type="ORF">JOC77_003231</name>
</gene>
<accession>A0ABS2QKT0</accession>
<keyword evidence="3" id="KW-1185">Reference proteome</keyword>
<dbReference type="EMBL" id="JAFBFI010000015">
    <property type="protein sequence ID" value="MBM7693787.1"/>
    <property type="molecule type" value="Genomic_DNA"/>
</dbReference>
<evidence type="ECO:0000313" key="3">
    <source>
        <dbReference type="Proteomes" id="UP000823486"/>
    </source>
</evidence>
<organism evidence="2 3">
    <name type="scientific">Peribacillus deserti</name>
    <dbReference type="NCBI Taxonomy" id="673318"/>
    <lineage>
        <taxon>Bacteria</taxon>
        <taxon>Bacillati</taxon>
        <taxon>Bacillota</taxon>
        <taxon>Bacilli</taxon>
        <taxon>Bacillales</taxon>
        <taxon>Bacillaceae</taxon>
        <taxon>Peribacillus</taxon>
    </lineage>
</organism>
<evidence type="ECO:0000256" key="1">
    <source>
        <dbReference type="SAM" id="MobiDB-lite"/>
    </source>
</evidence>
<dbReference type="RefSeq" id="WP_204544753.1">
    <property type="nucleotide sequence ID" value="NZ_JAFBFI010000015.1"/>
</dbReference>
<feature type="compositionally biased region" description="Basic and acidic residues" evidence="1">
    <location>
        <begin position="23"/>
        <end position="34"/>
    </location>
</feature>
<name>A0ABS2QKT0_9BACI</name>
<evidence type="ECO:0008006" key="4">
    <source>
        <dbReference type="Google" id="ProtNLM"/>
    </source>
</evidence>
<protein>
    <recommendedName>
        <fullName evidence="4">DUF4021 domain-containing protein</fullName>
    </recommendedName>
</protein>
<feature type="compositionally biased region" description="Basic and acidic residues" evidence="1">
    <location>
        <begin position="1"/>
        <end position="16"/>
    </location>
</feature>
<proteinExistence type="predicted"/>